<reference evidence="1 2" key="1">
    <citation type="journal article" date="2013" name="Genome Announc.">
        <title>Draft Genome Sequence for Caulobacter sp. Strain OR37, a Bacterium Tolerant to Heavy Metals.</title>
        <authorList>
            <person name="Utturkar S.M."/>
            <person name="Bollmann A."/>
            <person name="Brzoska R.M."/>
            <person name="Klingeman D.M."/>
            <person name="Epstein S.E."/>
            <person name="Palumbo A.V."/>
            <person name="Brown S.D."/>
        </authorList>
    </citation>
    <scope>NUCLEOTIDE SEQUENCE [LARGE SCALE GENOMIC DNA]</scope>
    <source>
        <strain evidence="1 2">OR37</strain>
    </source>
</reference>
<keyword evidence="2" id="KW-1185">Reference proteome</keyword>
<dbReference type="NCBIfam" id="TIGR04360">
    <property type="entry name" value="other_trbK"/>
    <property type="match status" value="1"/>
</dbReference>
<organism evidence="1 2">
    <name type="scientific">Caulobacter vibrioides OR37</name>
    <dbReference type="NCBI Taxonomy" id="1292034"/>
    <lineage>
        <taxon>Bacteria</taxon>
        <taxon>Pseudomonadati</taxon>
        <taxon>Pseudomonadota</taxon>
        <taxon>Alphaproteobacteria</taxon>
        <taxon>Caulobacterales</taxon>
        <taxon>Caulobacteraceae</taxon>
        <taxon>Caulobacter</taxon>
    </lineage>
</organism>
<protein>
    <recommendedName>
        <fullName evidence="3">Conjugative transfer region protein TrbK</fullName>
    </recommendedName>
</protein>
<evidence type="ECO:0000313" key="2">
    <source>
        <dbReference type="Proteomes" id="UP000013063"/>
    </source>
</evidence>
<comment type="caution">
    <text evidence="1">The sequence shown here is derived from an EMBL/GenBank/DDBJ whole genome shotgun (WGS) entry which is preliminary data.</text>
</comment>
<gene>
    <name evidence="1" type="ORF">OR37_02544</name>
</gene>
<dbReference type="RefSeq" id="WP_004620330.1">
    <property type="nucleotide sequence ID" value="NZ_APMP01000015.1"/>
</dbReference>
<dbReference type="EMBL" id="APMP01000015">
    <property type="protein sequence ID" value="ENZ81606.1"/>
    <property type="molecule type" value="Genomic_DNA"/>
</dbReference>
<name>R0CYS5_CAUVI</name>
<dbReference type="InterPro" id="IPR027587">
    <property type="entry name" value="TrbK"/>
</dbReference>
<evidence type="ECO:0008006" key="3">
    <source>
        <dbReference type="Google" id="ProtNLM"/>
    </source>
</evidence>
<dbReference type="Pfam" id="PF20084">
    <property type="entry name" value="TrbK"/>
    <property type="match status" value="1"/>
</dbReference>
<dbReference type="STRING" id="1292034.OR37_02544"/>
<sequence length="71" mass="7030" precursor="true">MTRSLVWGTVLIILLGAAVLAGGASQPSSTKAPAAASRDPDLARCQALGEAGAADAQCRAAWARFFGGAAS</sequence>
<dbReference type="AlphaFoldDB" id="R0CYS5"/>
<dbReference type="Proteomes" id="UP000013063">
    <property type="component" value="Unassembled WGS sequence"/>
</dbReference>
<evidence type="ECO:0000313" key="1">
    <source>
        <dbReference type="EMBL" id="ENZ81606.1"/>
    </source>
</evidence>
<accession>R0CYS5</accession>
<proteinExistence type="predicted"/>